<organism evidence="1 2">
    <name type="scientific">Thermoflavifilum thermophilum</name>
    <dbReference type="NCBI Taxonomy" id="1393122"/>
    <lineage>
        <taxon>Bacteria</taxon>
        <taxon>Pseudomonadati</taxon>
        <taxon>Bacteroidota</taxon>
        <taxon>Chitinophagia</taxon>
        <taxon>Chitinophagales</taxon>
        <taxon>Chitinophagaceae</taxon>
        <taxon>Thermoflavifilum</taxon>
    </lineage>
</organism>
<evidence type="ECO:0000313" key="1">
    <source>
        <dbReference type="EMBL" id="SFV30805.1"/>
    </source>
</evidence>
<reference evidence="2" key="1">
    <citation type="submission" date="2016-10" db="EMBL/GenBank/DDBJ databases">
        <authorList>
            <person name="Varghese N."/>
            <person name="Submissions S."/>
        </authorList>
    </citation>
    <scope>NUCLEOTIDE SEQUENCE [LARGE SCALE GENOMIC DNA]</scope>
    <source>
        <strain evidence="2">DSM 14807</strain>
    </source>
</reference>
<dbReference type="Proteomes" id="UP000199537">
    <property type="component" value="Unassembled WGS sequence"/>
</dbReference>
<name>A0A1I7N826_9BACT</name>
<keyword evidence="2" id="KW-1185">Reference proteome</keyword>
<dbReference type="RefSeq" id="WP_143103947.1">
    <property type="nucleotide sequence ID" value="NZ_FPCJ01000001.1"/>
</dbReference>
<gene>
    <name evidence="1" type="ORF">SAMN05660895_0894</name>
</gene>
<dbReference type="EMBL" id="FPCJ01000001">
    <property type="protein sequence ID" value="SFV30805.1"/>
    <property type="molecule type" value="Genomic_DNA"/>
</dbReference>
<accession>A0A1I7N826</accession>
<evidence type="ECO:0000313" key="2">
    <source>
        <dbReference type="Proteomes" id="UP000199537"/>
    </source>
</evidence>
<protein>
    <submittedName>
        <fullName evidence="1">Uncharacterized protein</fullName>
    </submittedName>
</protein>
<proteinExistence type="predicted"/>
<dbReference type="STRING" id="1393122.SAMN05660895_0894"/>
<dbReference type="AlphaFoldDB" id="A0A1I7N826"/>
<sequence>MHQTHMSWDHNTYRFFDEHKFWLPEREKADGDYPVAKEREIRMLNLMLSAIETPSRFVLSYELYDFVHTRMIRKPSKILRYARKSELPPFYFFICKN</sequence>